<feature type="chain" id="PRO_5045997803" description="Lipoprotein" evidence="1">
    <location>
        <begin position="25"/>
        <end position="191"/>
    </location>
</feature>
<evidence type="ECO:0000313" key="2">
    <source>
        <dbReference type="EMBL" id="MDH7640755.1"/>
    </source>
</evidence>
<evidence type="ECO:0000313" key="3">
    <source>
        <dbReference type="Proteomes" id="UP001160625"/>
    </source>
</evidence>
<keyword evidence="1" id="KW-0732">Signal</keyword>
<evidence type="ECO:0000256" key="1">
    <source>
        <dbReference type="SAM" id="SignalP"/>
    </source>
</evidence>
<dbReference type="RefSeq" id="WP_281046108.1">
    <property type="nucleotide sequence ID" value="NZ_JARYGZ010000004.1"/>
</dbReference>
<comment type="caution">
    <text evidence="2">The sequence shown here is derived from an EMBL/GenBank/DDBJ whole genome shotgun (WGS) entry which is preliminary data.</text>
</comment>
<name>A0ABT6N6N2_9SPHN</name>
<gene>
    <name evidence="2" type="ORF">QGN17_18625</name>
</gene>
<evidence type="ECO:0008006" key="4">
    <source>
        <dbReference type="Google" id="ProtNLM"/>
    </source>
</evidence>
<sequence>MHAPRSPVLRRPALLPAIALPAIALSVALAGCSFKTHGDNGEEASITIGNSSGGDAQAGNGQQSVSIDVPGFSAKVKVPDLDIGGDTKIEDMPLYPGTKVNGVNITAQDGDADQDSKGNVTMAFTAPADTGKVIAWYKDQAGKHGWQAVPATGENQFEATKQEDGHAPTHFALQIASATGGSSGRFIVTGR</sequence>
<feature type="signal peptide" evidence="1">
    <location>
        <begin position="1"/>
        <end position="24"/>
    </location>
</feature>
<organism evidence="2 3">
    <name type="scientific">Sphingomonas oryzagri</name>
    <dbReference type="NCBI Taxonomy" id="3042314"/>
    <lineage>
        <taxon>Bacteria</taxon>
        <taxon>Pseudomonadati</taxon>
        <taxon>Pseudomonadota</taxon>
        <taxon>Alphaproteobacteria</taxon>
        <taxon>Sphingomonadales</taxon>
        <taxon>Sphingomonadaceae</taxon>
        <taxon>Sphingomonas</taxon>
    </lineage>
</organism>
<protein>
    <recommendedName>
        <fullName evidence="4">Lipoprotein</fullName>
    </recommendedName>
</protein>
<dbReference type="PROSITE" id="PS51257">
    <property type="entry name" value="PROKAR_LIPOPROTEIN"/>
    <property type="match status" value="1"/>
</dbReference>
<proteinExistence type="predicted"/>
<dbReference type="EMBL" id="JARYGZ010000004">
    <property type="protein sequence ID" value="MDH7640755.1"/>
    <property type="molecule type" value="Genomic_DNA"/>
</dbReference>
<keyword evidence="3" id="KW-1185">Reference proteome</keyword>
<reference evidence="2" key="1">
    <citation type="submission" date="2023-04" db="EMBL/GenBank/DDBJ databases">
        <title>Sphingomonas sp. MAHUQ-71 isolated from rice field.</title>
        <authorList>
            <person name="Huq M.A."/>
        </authorList>
    </citation>
    <scope>NUCLEOTIDE SEQUENCE</scope>
    <source>
        <strain evidence="2">MAHUQ-71</strain>
    </source>
</reference>
<accession>A0ABT6N6N2</accession>
<dbReference type="Proteomes" id="UP001160625">
    <property type="component" value="Unassembled WGS sequence"/>
</dbReference>